<feature type="chain" id="PRO_5014812454" description="DUF922 domain-containing protein" evidence="2">
    <location>
        <begin position="23"/>
        <end position="218"/>
    </location>
</feature>
<reference evidence="3 4" key="1">
    <citation type="submission" date="2017-11" db="EMBL/GenBank/DDBJ databases">
        <title>Draft genome sequence of Rhizobiales bacterium SY3-13.</title>
        <authorList>
            <person name="Sun C."/>
        </authorList>
    </citation>
    <scope>NUCLEOTIDE SEQUENCE [LARGE SCALE GENOMIC DNA]</scope>
    <source>
        <strain evidence="3 4">SY3-13</strain>
    </source>
</reference>
<dbReference type="Proteomes" id="UP000229498">
    <property type="component" value="Unassembled WGS sequence"/>
</dbReference>
<name>A0A2M9G5K3_9PROT</name>
<feature type="compositionally biased region" description="Basic and acidic residues" evidence="1">
    <location>
        <begin position="188"/>
        <end position="199"/>
    </location>
</feature>
<accession>A0A2M9G5K3</accession>
<comment type="caution">
    <text evidence="3">The sequence shown here is derived from an EMBL/GenBank/DDBJ whole genome shotgun (WGS) entry which is preliminary data.</text>
</comment>
<evidence type="ECO:0000256" key="2">
    <source>
        <dbReference type="SAM" id="SignalP"/>
    </source>
</evidence>
<keyword evidence="4" id="KW-1185">Reference proteome</keyword>
<proteinExistence type="predicted"/>
<feature type="region of interest" description="Disordered" evidence="1">
    <location>
        <begin position="188"/>
        <end position="218"/>
    </location>
</feature>
<keyword evidence="2" id="KW-0732">Signal</keyword>
<evidence type="ECO:0000313" key="4">
    <source>
        <dbReference type="Proteomes" id="UP000229498"/>
    </source>
</evidence>
<feature type="signal peptide" evidence="2">
    <location>
        <begin position="1"/>
        <end position="22"/>
    </location>
</feature>
<organism evidence="3 4">
    <name type="scientific">Minwuia thermotolerans</name>
    <dbReference type="NCBI Taxonomy" id="2056226"/>
    <lineage>
        <taxon>Bacteria</taxon>
        <taxon>Pseudomonadati</taxon>
        <taxon>Pseudomonadota</taxon>
        <taxon>Alphaproteobacteria</taxon>
        <taxon>Minwuiales</taxon>
        <taxon>Minwuiaceae</taxon>
        <taxon>Minwuia</taxon>
    </lineage>
</organism>
<evidence type="ECO:0000313" key="3">
    <source>
        <dbReference type="EMBL" id="PJK30980.1"/>
    </source>
</evidence>
<protein>
    <recommendedName>
        <fullName evidence="5">DUF922 domain-containing protein</fullName>
    </recommendedName>
</protein>
<evidence type="ECO:0008006" key="5">
    <source>
        <dbReference type="Google" id="ProtNLM"/>
    </source>
</evidence>
<sequence>MRFPGLSIVTVLLSAFLGTAQAACGASAPQIGIALAFPAPGISHELASDEIPQAMRAHGRGARAGTVRQVGATAFTLNTEVRMSVAAAEQRRDCFRLKRLDIRLDVLQLDVFIASELAPGTCPYRVTMAHEQRHVDIYRAGVRRLKEELETALGGSTLLRAIPAASIEQAMERFRIAIDTIVSDARRKNSEEMARDNARLDTPSSYREEHARCPASDW</sequence>
<gene>
    <name evidence="3" type="ORF">CVT23_03705</name>
</gene>
<dbReference type="EMBL" id="PHIG01000011">
    <property type="protein sequence ID" value="PJK30980.1"/>
    <property type="molecule type" value="Genomic_DNA"/>
</dbReference>
<evidence type="ECO:0000256" key="1">
    <source>
        <dbReference type="SAM" id="MobiDB-lite"/>
    </source>
</evidence>
<dbReference type="AlphaFoldDB" id="A0A2M9G5K3"/>